<keyword evidence="3 12" id="KW-0808">Transferase</keyword>
<sequence length="506" mass="58056">MSENIERHTFKVFNQDFTVDKRFQLIKEIGHGAYGIVCSARFAEAAEDTTVAIKKVTNVFSKTLLCKRSLRELKLLRHFRGHKNITCLYDMDIVFQPDGSFNGLYLYEELMECDMHQIIKSSQPLTDAHYQSFIYQILCGLKYIHSADVLHRDLKPGNLLVNADCQLKICDFGLARGYSENPVENNQFLTEYVATRWYRAPEIMLSYQGYTKAIDMWSTGCILAEFLGGKPIFKGKDYVDQLNQILQVLGTPSDETLNRIGSKNVQSYIHQLGYIPKVPFVDMFPNANPQALDLLEKMLAFDPQRRITVDEALQHPYLAIWHDPADEPICAEKFDFGFEVVNDMDELTQMVIDEVHDFRNFVRQPLLEEQEQQELQQQQQLQQQQEMQEQQERMLRESETRKHTPSNSSHHISHSEYATPMHQPGGPASSVNATPLQDFGLHSRDLPAHDTDLPPRPHENLLASPVGLGATPQQHKREVSDVVAGNPNDLFDLEKELAFGLDRKYI</sequence>
<evidence type="ECO:0000259" key="14">
    <source>
        <dbReference type="PROSITE" id="PS50011"/>
    </source>
</evidence>
<dbReference type="Gene3D" id="1.10.510.10">
    <property type="entry name" value="Transferase(Phosphotransferase) domain 1"/>
    <property type="match status" value="1"/>
</dbReference>
<evidence type="ECO:0000256" key="12">
    <source>
        <dbReference type="RuleBase" id="RU361165"/>
    </source>
</evidence>
<dbReference type="InterPro" id="IPR003527">
    <property type="entry name" value="MAP_kinase_CS"/>
</dbReference>
<evidence type="ECO:0000256" key="9">
    <source>
        <dbReference type="ARBA" id="ARBA00048130"/>
    </source>
</evidence>
<dbReference type="GO" id="GO:0006950">
    <property type="term" value="P:response to stress"/>
    <property type="evidence" value="ECO:0007669"/>
    <property type="project" value="UniProtKB-ARBA"/>
</dbReference>
<dbReference type="EC" id="2.7.11.24" evidence="12"/>
<comment type="catalytic activity">
    <reaction evidence="9">
        <text>L-seryl-[protein] + ATP = O-phospho-L-seryl-[protein] + ADP + H(+)</text>
        <dbReference type="Rhea" id="RHEA:17989"/>
        <dbReference type="Rhea" id="RHEA-COMP:9863"/>
        <dbReference type="Rhea" id="RHEA-COMP:11604"/>
        <dbReference type="ChEBI" id="CHEBI:15378"/>
        <dbReference type="ChEBI" id="CHEBI:29999"/>
        <dbReference type="ChEBI" id="CHEBI:30616"/>
        <dbReference type="ChEBI" id="CHEBI:83421"/>
        <dbReference type="ChEBI" id="CHEBI:456216"/>
        <dbReference type="EC" id="2.7.11.24"/>
    </reaction>
    <physiologicalReaction direction="left-to-right" evidence="9">
        <dbReference type="Rhea" id="RHEA:17990"/>
    </physiologicalReaction>
</comment>
<feature type="binding site" evidence="11">
    <location>
        <position position="55"/>
    </location>
    <ligand>
        <name>ATP</name>
        <dbReference type="ChEBI" id="CHEBI:30616"/>
    </ligand>
</feature>
<dbReference type="PROSITE" id="PS00107">
    <property type="entry name" value="PROTEIN_KINASE_ATP"/>
    <property type="match status" value="1"/>
</dbReference>
<feature type="compositionally biased region" description="Basic and acidic residues" evidence="13">
    <location>
        <begin position="390"/>
        <end position="402"/>
    </location>
</feature>
<dbReference type="SMART" id="SM00220">
    <property type="entry name" value="S_TKc"/>
    <property type="match status" value="1"/>
</dbReference>
<dbReference type="PROSITE" id="PS00108">
    <property type="entry name" value="PROTEIN_KINASE_ST"/>
    <property type="match status" value="1"/>
</dbReference>
<dbReference type="GO" id="GO:0004707">
    <property type="term" value="F:MAP kinase activity"/>
    <property type="evidence" value="ECO:0007669"/>
    <property type="project" value="UniProtKB-EC"/>
</dbReference>
<feature type="domain" description="Protein kinase" evidence="14">
    <location>
        <begin position="23"/>
        <end position="318"/>
    </location>
</feature>
<reference evidence="15 16" key="1">
    <citation type="journal article" date="2023" name="Elife">
        <title>Identification of key yeast species and microbe-microbe interactions impacting larval growth of Drosophila in the wild.</title>
        <authorList>
            <person name="Mure A."/>
            <person name="Sugiura Y."/>
            <person name="Maeda R."/>
            <person name="Honda K."/>
            <person name="Sakurai N."/>
            <person name="Takahashi Y."/>
            <person name="Watada M."/>
            <person name="Katoh T."/>
            <person name="Gotoh A."/>
            <person name="Gotoh Y."/>
            <person name="Taniguchi I."/>
            <person name="Nakamura K."/>
            <person name="Hayashi T."/>
            <person name="Katayama T."/>
            <person name="Uemura T."/>
            <person name="Hattori Y."/>
        </authorList>
    </citation>
    <scope>NUCLEOTIDE SEQUENCE [LARGE SCALE GENOMIC DNA]</scope>
    <source>
        <strain evidence="15 16">KH-74</strain>
    </source>
</reference>
<accession>A0AAV5S6J5</accession>
<gene>
    <name evidence="15" type="ORF">DAKH74_056500</name>
</gene>
<dbReference type="Pfam" id="PF00069">
    <property type="entry name" value="Pkinase"/>
    <property type="match status" value="1"/>
</dbReference>
<keyword evidence="6 11" id="KW-0067">ATP-binding</keyword>
<dbReference type="InterPro" id="IPR011009">
    <property type="entry name" value="Kinase-like_dom_sf"/>
</dbReference>
<evidence type="ECO:0000313" key="16">
    <source>
        <dbReference type="Proteomes" id="UP001377567"/>
    </source>
</evidence>
<dbReference type="InterPro" id="IPR000719">
    <property type="entry name" value="Prot_kinase_dom"/>
</dbReference>
<evidence type="ECO:0000256" key="2">
    <source>
        <dbReference type="ARBA" id="ARBA00022527"/>
    </source>
</evidence>
<name>A0AAV5S6J5_MAUHU</name>
<evidence type="ECO:0000256" key="11">
    <source>
        <dbReference type="PROSITE-ProRule" id="PRU10141"/>
    </source>
</evidence>
<dbReference type="FunFam" id="1.10.510.10:FF:000013">
    <property type="entry name" value="Mitogen-activated protein kinase"/>
    <property type="match status" value="1"/>
</dbReference>
<evidence type="ECO:0000256" key="1">
    <source>
        <dbReference type="ARBA" id="ARBA00001946"/>
    </source>
</evidence>
<evidence type="ECO:0000313" key="15">
    <source>
        <dbReference type="EMBL" id="GMM59033.1"/>
    </source>
</evidence>
<dbReference type="CDD" id="cd07857">
    <property type="entry name" value="STKc_MPK1"/>
    <property type="match status" value="1"/>
</dbReference>
<dbReference type="PRINTS" id="PR01773">
    <property type="entry name" value="P38MAPKINASE"/>
</dbReference>
<dbReference type="Proteomes" id="UP001377567">
    <property type="component" value="Unassembled WGS sequence"/>
</dbReference>
<dbReference type="EMBL" id="BTGD01000025">
    <property type="protein sequence ID" value="GMM59033.1"/>
    <property type="molecule type" value="Genomic_DNA"/>
</dbReference>
<keyword evidence="16" id="KW-1185">Reference proteome</keyword>
<keyword evidence="4 11" id="KW-0547">Nucleotide-binding</keyword>
<protein>
    <recommendedName>
        <fullName evidence="12">Mitogen-activated protein kinase</fullName>
        <ecNumber evidence="12">2.7.11.24</ecNumber>
    </recommendedName>
</protein>
<comment type="similarity">
    <text evidence="10 12">Belongs to the protein kinase superfamily. Ser/Thr protein kinase family. MAP kinase subfamily.</text>
</comment>
<evidence type="ECO:0000256" key="10">
    <source>
        <dbReference type="ARBA" id="ARBA00061056"/>
    </source>
</evidence>
<dbReference type="SUPFAM" id="SSF56112">
    <property type="entry name" value="Protein kinase-like (PK-like)"/>
    <property type="match status" value="1"/>
</dbReference>
<feature type="compositionally biased region" description="Basic and acidic residues" evidence="13">
    <location>
        <begin position="441"/>
        <end position="450"/>
    </location>
</feature>
<keyword evidence="7 12" id="KW-0460">Magnesium</keyword>
<comment type="catalytic activity">
    <reaction evidence="8">
        <text>L-threonyl-[protein] + ATP = O-phospho-L-threonyl-[protein] + ADP + H(+)</text>
        <dbReference type="Rhea" id="RHEA:46608"/>
        <dbReference type="Rhea" id="RHEA-COMP:11060"/>
        <dbReference type="Rhea" id="RHEA-COMP:11605"/>
        <dbReference type="ChEBI" id="CHEBI:15378"/>
        <dbReference type="ChEBI" id="CHEBI:30013"/>
        <dbReference type="ChEBI" id="CHEBI:30616"/>
        <dbReference type="ChEBI" id="CHEBI:61977"/>
        <dbReference type="ChEBI" id="CHEBI:456216"/>
        <dbReference type="EC" id="2.7.11.24"/>
    </reaction>
    <physiologicalReaction direction="left-to-right" evidence="8">
        <dbReference type="Rhea" id="RHEA:46609"/>
    </physiologicalReaction>
</comment>
<dbReference type="FunFam" id="3.30.200.20:FF:000157">
    <property type="entry name" value="Mitogen-activated protein kinase"/>
    <property type="match status" value="1"/>
</dbReference>
<dbReference type="GO" id="GO:0005524">
    <property type="term" value="F:ATP binding"/>
    <property type="evidence" value="ECO:0007669"/>
    <property type="project" value="UniProtKB-UniRule"/>
</dbReference>
<comment type="activity regulation">
    <text evidence="12">Activated by threonine and tyrosine phosphorylation.</text>
</comment>
<dbReference type="Gene3D" id="3.30.200.20">
    <property type="entry name" value="Phosphorylase Kinase, domain 1"/>
    <property type="match status" value="1"/>
</dbReference>
<dbReference type="InterPro" id="IPR017441">
    <property type="entry name" value="Protein_kinase_ATP_BS"/>
</dbReference>
<dbReference type="AlphaFoldDB" id="A0AAV5S6J5"/>
<evidence type="ECO:0000256" key="3">
    <source>
        <dbReference type="ARBA" id="ARBA00022679"/>
    </source>
</evidence>
<evidence type="ECO:0000256" key="8">
    <source>
        <dbReference type="ARBA" id="ARBA00047919"/>
    </source>
</evidence>
<dbReference type="PANTHER" id="PTHR24055">
    <property type="entry name" value="MITOGEN-ACTIVATED PROTEIN KINASE"/>
    <property type="match status" value="1"/>
</dbReference>
<dbReference type="InterPro" id="IPR008271">
    <property type="entry name" value="Ser/Thr_kinase_AS"/>
</dbReference>
<dbReference type="PROSITE" id="PS01351">
    <property type="entry name" value="MAPK"/>
    <property type="match status" value="1"/>
</dbReference>
<feature type="compositionally biased region" description="Low complexity" evidence="13">
    <location>
        <begin position="373"/>
        <end position="388"/>
    </location>
</feature>
<organism evidence="15 16">
    <name type="scientific">Maudiozyma humilis</name>
    <name type="common">Sour dough yeast</name>
    <name type="synonym">Kazachstania humilis</name>
    <dbReference type="NCBI Taxonomy" id="51915"/>
    <lineage>
        <taxon>Eukaryota</taxon>
        <taxon>Fungi</taxon>
        <taxon>Dikarya</taxon>
        <taxon>Ascomycota</taxon>
        <taxon>Saccharomycotina</taxon>
        <taxon>Saccharomycetes</taxon>
        <taxon>Saccharomycetales</taxon>
        <taxon>Saccharomycetaceae</taxon>
        <taxon>Maudiozyma</taxon>
    </lineage>
</organism>
<comment type="cofactor">
    <cofactor evidence="1 12">
        <name>Mg(2+)</name>
        <dbReference type="ChEBI" id="CHEBI:18420"/>
    </cofactor>
</comment>
<evidence type="ECO:0000256" key="5">
    <source>
        <dbReference type="ARBA" id="ARBA00022777"/>
    </source>
</evidence>
<dbReference type="PROSITE" id="PS50011">
    <property type="entry name" value="PROTEIN_KINASE_DOM"/>
    <property type="match status" value="1"/>
</dbReference>
<keyword evidence="5 12" id="KW-0418">Kinase</keyword>
<proteinExistence type="inferred from homology"/>
<comment type="caution">
    <text evidence="15">The sequence shown here is derived from an EMBL/GenBank/DDBJ whole genome shotgun (WGS) entry which is preliminary data.</text>
</comment>
<dbReference type="InterPro" id="IPR050117">
    <property type="entry name" value="MAPK"/>
</dbReference>
<feature type="region of interest" description="Disordered" evidence="13">
    <location>
        <begin position="373"/>
        <end position="450"/>
    </location>
</feature>
<evidence type="ECO:0000256" key="4">
    <source>
        <dbReference type="ARBA" id="ARBA00022741"/>
    </source>
</evidence>
<evidence type="ECO:0000256" key="6">
    <source>
        <dbReference type="ARBA" id="ARBA00022840"/>
    </source>
</evidence>
<keyword evidence="2 12" id="KW-0723">Serine/threonine-protein kinase</keyword>
<evidence type="ECO:0000256" key="13">
    <source>
        <dbReference type="SAM" id="MobiDB-lite"/>
    </source>
</evidence>
<evidence type="ECO:0000256" key="7">
    <source>
        <dbReference type="ARBA" id="ARBA00022842"/>
    </source>
</evidence>
<dbReference type="InterPro" id="IPR008352">
    <property type="entry name" value="MAPK_HOG-like"/>
</dbReference>